<dbReference type="InterPro" id="IPR011009">
    <property type="entry name" value="Kinase-like_dom_sf"/>
</dbReference>
<dbReference type="PANTHER" id="PTHR43671">
    <property type="entry name" value="SERINE/THREONINE-PROTEIN KINASE NEK"/>
    <property type="match status" value="1"/>
</dbReference>
<dbReference type="PROSITE" id="PS00108">
    <property type="entry name" value="PROTEIN_KINASE_ST"/>
    <property type="match status" value="1"/>
</dbReference>
<feature type="compositionally biased region" description="Low complexity" evidence="6">
    <location>
        <begin position="758"/>
        <end position="778"/>
    </location>
</feature>
<dbReference type="EC" id="2.7.11.1" evidence="1"/>
<dbReference type="GO" id="GO:0004693">
    <property type="term" value="F:cyclin-dependent protein serine/threonine kinase activity"/>
    <property type="evidence" value="ECO:0007669"/>
    <property type="project" value="UniProtKB-EC"/>
</dbReference>
<evidence type="ECO:0000259" key="7">
    <source>
        <dbReference type="PROSITE" id="PS50011"/>
    </source>
</evidence>
<gene>
    <name evidence="8" type="ORF">BLNAU_15277</name>
</gene>
<evidence type="ECO:0000256" key="4">
    <source>
        <dbReference type="ARBA" id="ARBA00022777"/>
    </source>
</evidence>
<feature type="compositionally biased region" description="Pro residues" evidence="6">
    <location>
        <begin position="818"/>
        <end position="827"/>
    </location>
</feature>
<dbReference type="CDD" id="cd14014">
    <property type="entry name" value="STKc_PknB_like"/>
    <property type="match status" value="1"/>
</dbReference>
<feature type="compositionally biased region" description="Polar residues" evidence="6">
    <location>
        <begin position="792"/>
        <end position="810"/>
    </location>
</feature>
<feature type="region of interest" description="Disordered" evidence="6">
    <location>
        <begin position="1415"/>
        <end position="1465"/>
    </location>
</feature>
<evidence type="ECO:0000256" key="2">
    <source>
        <dbReference type="ARBA" id="ARBA00022679"/>
    </source>
</evidence>
<feature type="compositionally biased region" description="Pro residues" evidence="6">
    <location>
        <begin position="1417"/>
        <end position="1428"/>
    </location>
</feature>
<dbReference type="PANTHER" id="PTHR43671:SF13">
    <property type="entry name" value="SERINE_THREONINE-PROTEIN KINASE NEK2"/>
    <property type="match status" value="1"/>
</dbReference>
<dbReference type="SUPFAM" id="SSF56112">
    <property type="entry name" value="Protein kinase-like (PK-like)"/>
    <property type="match status" value="1"/>
</dbReference>
<protein>
    <recommendedName>
        <fullName evidence="1">non-specific serine/threonine protein kinase</fullName>
        <ecNumber evidence="1">2.7.11.1</ecNumber>
    </recommendedName>
</protein>
<keyword evidence="4 8" id="KW-0418">Kinase</keyword>
<keyword evidence="5" id="KW-0067">ATP-binding</keyword>
<evidence type="ECO:0000256" key="1">
    <source>
        <dbReference type="ARBA" id="ARBA00012513"/>
    </source>
</evidence>
<evidence type="ECO:0000256" key="3">
    <source>
        <dbReference type="ARBA" id="ARBA00022741"/>
    </source>
</evidence>
<keyword evidence="3" id="KW-0547">Nucleotide-binding</keyword>
<feature type="region of interest" description="Disordered" evidence="6">
    <location>
        <begin position="758"/>
        <end position="856"/>
    </location>
</feature>
<dbReference type="Gene3D" id="1.10.510.10">
    <property type="entry name" value="Transferase(Phosphotransferase) domain 1"/>
    <property type="match status" value="1"/>
</dbReference>
<feature type="domain" description="Protein kinase" evidence="7">
    <location>
        <begin position="13"/>
        <end position="275"/>
    </location>
</feature>
<dbReference type="Pfam" id="PF00069">
    <property type="entry name" value="Pkinase"/>
    <property type="match status" value="1"/>
</dbReference>
<dbReference type="PROSITE" id="PS50011">
    <property type="entry name" value="PROTEIN_KINASE_DOM"/>
    <property type="match status" value="1"/>
</dbReference>
<evidence type="ECO:0000313" key="9">
    <source>
        <dbReference type="Proteomes" id="UP001281761"/>
    </source>
</evidence>
<reference evidence="8 9" key="1">
    <citation type="journal article" date="2022" name="bioRxiv">
        <title>Genomics of Preaxostyla Flagellates Illuminates Evolutionary Transitions and the Path Towards Mitochondrial Loss.</title>
        <authorList>
            <person name="Novak L.V.F."/>
            <person name="Treitli S.C."/>
            <person name="Pyrih J."/>
            <person name="Halakuc P."/>
            <person name="Pipaliya S.V."/>
            <person name="Vacek V."/>
            <person name="Brzon O."/>
            <person name="Soukal P."/>
            <person name="Eme L."/>
            <person name="Dacks J.B."/>
            <person name="Karnkowska A."/>
            <person name="Elias M."/>
            <person name="Hampl V."/>
        </authorList>
    </citation>
    <scope>NUCLEOTIDE SEQUENCE [LARGE SCALE GENOMIC DNA]</scope>
    <source>
        <strain evidence="8">NAU3</strain>
        <tissue evidence="8">Gut</tissue>
    </source>
</reference>
<dbReference type="EMBL" id="JARBJD010000149">
    <property type="protein sequence ID" value="KAK2949795.1"/>
    <property type="molecule type" value="Genomic_DNA"/>
</dbReference>
<dbReference type="SMART" id="SM00220">
    <property type="entry name" value="S_TKc"/>
    <property type="match status" value="1"/>
</dbReference>
<evidence type="ECO:0000256" key="5">
    <source>
        <dbReference type="ARBA" id="ARBA00022840"/>
    </source>
</evidence>
<dbReference type="InterPro" id="IPR008271">
    <property type="entry name" value="Ser/Thr_kinase_AS"/>
</dbReference>
<proteinExistence type="predicted"/>
<name>A0ABQ9XHY6_9EUKA</name>
<comment type="caution">
    <text evidence="8">The sequence shown here is derived from an EMBL/GenBank/DDBJ whole genome shotgun (WGS) entry which is preliminary data.</text>
</comment>
<accession>A0ABQ9XHY6</accession>
<sequence>MAQKGESMIPPGCTLVRPISEGAFGRVLEIKESSTGKSYALKLIPRLTEADQKRAEREVSLLERFRHARIVGLHKSVVMETYHGIVMDLGKRNLKDLMIEYESRKKLIPLEVAVLISIDIAEGLCVMHNHPTHPMAHGDLKPENVLLTEDNRAMLCDLGAADASGVNVTRSASSMGTFEYNSPERFDDDKTKGTPASDIWSLGVMLCRMITGQALFSGNSTWKLMKAIMDFNESQLPSSIPKDIRTVLVKMLDHNPASRLTSTQLFTGRQLERILGPETPLSKMKDLLIQSASRKPKQKTKNDPTSNIHVIKEEEKRLQALLDRNNNLRRQFLAATPEKTRECVAVNTIGDSKQDSAEEKVQQAENGRNKEVKTYSMLSAMLPSTWPQTVSITSFDAKTHKLTADSVVQTVKLGQDWRTVFTFGLIEGEWELTIRGSQNPLSSVLLGFLRFPLPDDCLLNHCGKYDKPIGGDFDLSNGRMWSQGKELRPAGTNKACTKVGQTASIRVDLTKREARLLIDGIAQPGFFTNIPFQVCLGMSTGYSERKCAVEIVHLRRLDASLIRRHLTIPRNTPNCFFGTSSLQLFNPEYFTITTTSIVPKISEVTKKRYRSILTHPITQGVWELKIRPNFDDLCNVDLGFNNHPLTRIVPPGQMFPPDRNTCVFHLCDGSMWNITEFKPEGTNKKCDRIGQTAAIRVDMNKRIAKLCVDDQEQPGIFPDIPTSLCLEIEMDLDDESLSVEVIWLKRVDVADAPTFTLPPLTALHTPLPTQKQTQLTDTVATQSSRKVRTSRADLQSTRLHQLQALVQQNERGSKDDPNPPPPQPPNSAPLTPQQSQPQRRGARPTAPSQVTEPPEAEIVSRGIHALQQYLPNNTRTVSFDFTFQPTDEDRRKNNKVKTYFTVPITERKISLGYLSSPITNDAYDKTCGSDPTGCGGEFVLKTGQMRKFGKEFKPAGTNKKCDRVGHIAAIRVNMSTREARLFVDLKEQPGVFTDIPIQVCLALSHANVTTKFEVEVLSLKRFEPAVPLQPPPKLENTPNFWPGTNSLINFTEQTLKSTPTQLIQATPPLGKTPMALTFPIDEGEWELKIRVNHCALEGTLLGFSNDPLAGQGTDQSDSNQNPFTSFFFLASGEQRNSNTNFHNFKNKKCLCLGQTAAIRINMEKREATLFVDDEPQSQPLYPLPDVVHILICPGFSIPQKSVEVMGLKKLRSTFKHTLPPNSPTRLNGASCLQILPSPFKIFSPSILSSTTPAAPSQSSTETISLKGLRTAFTKAITEGEWELKIRRVGFTAGASAIGFHHHPLPPTTSPFPSQSTPTGVQFDFDLISGLLKKDRESIPSAPSPNGGWGKTVQTAAIRVNMTLRTATLFLDDEKQPNIFSDLPDCVYLGITEPSKVKFEYTHFVEVLWLKRVDDPNDPTPSPTQPDPPQSAILRSFSTPPVHPRPSIVDEPPLSIAPPTETRPPHFFLSAPPTHIRNSILGPNCLESMPESFTITKSILTAAPNEMKYDGVVRETAYTGPITEGEWELKIKSTEKTVLRNLGIGFLRHPFPPDVPKRHLGFFSRKLAGEFLLANGGLTSGNRPIKPAGTNKKWERIGQTAAIRVNMSMREAKLFVDEEEQPEFFSNIPIQIFLGISLDKAATPFSFELVHLKRLSPAAPHPFTLPCPTNSADCWPGTNSLEVLDTSVHKLTPTQLVQITQLDTTTNHRTAFTFPIKEGEWELKVRANHTYLGNTYLGYLRHPLPPDATLVLCEDQPGGIGGDFGLMYGNQKTEGFVIPKLTNRQCIDVGQTAAIQIDMERKEARLFVDDQEQPHPFHPLPDVVCLAISTGFDVAGLSLEVMWLKKLKSASEQSLHPEAPTSSDGTSCLKTLPSSFVSQSSTILSVTTSGTQTKGRKTAFTSPITEGEWEFRIKPSGSEFEAYDADLQIGLGADLQVYTQISFVSLIEHLIELIKKNN</sequence>
<evidence type="ECO:0000313" key="8">
    <source>
        <dbReference type="EMBL" id="KAK2949795.1"/>
    </source>
</evidence>
<organism evidence="8 9">
    <name type="scientific">Blattamonas nauphoetae</name>
    <dbReference type="NCBI Taxonomy" id="2049346"/>
    <lineage>
        <taxon>Eukaryota</taxon>
        <taxon>Metamonada</taxon>
        <taxon>Preaxostyla</taxon>
        <taxon>Oxymonadida</taxon>
        <taxon>Blattamonas</taxon>
    </lineage>
</organism>
<keyword evidence="2 8" id="KW-0808">Transferase</keyword>
<evidence type="ECO:0000256" key="6">
    <source>
        <dbReference type="SAM" id="MobiDB-lite"/>
    </source>
</evidence>
<dbReference type="Proteomes" id="UP001281761">
    <property type="component" value="Unassembled WGS sequence"/>
</dbReference>
<keyword evidence="9" id="KW-1185">Reference proteome</keyword>
<dbReference type="InterPro" id="IPR000719">
    <property type="entry name" value="Prot_kinase_dom"/>
</dbReference>
<dbReference type="InterPro" id="IPR050660">
    <property type="entry name" value="NEK_Ser/Thr_kinase"/>
</dbReference>